<dbReference type="NCBIfam" id="TIGR00138">
    <property type="entry name" value="rsmG_gidB"/>
    <property type="match status" value="1"/>
</dbReference>
<dbReference type="CDD" id="cd02440">
    <property type="entry name" value="AdoMet_MTases"/>
    <property type="match status" value="1"/>
</dbReference>
<dbReference type="EC" id="2.1.1.170" evidence="4"/>
<dbReference type="PANTHER" id="PTHR31760:SF0">
    <property type="entry name" value="S-ADENOSYL-L-METHIONINE-DEPENDENT METHYLTRANSFERASES SUPERFAMILY PROTEIN"/>
    <property type="match status" value="1"/>
</dbReference>
<dbReference type="GO" id="GO:0005829">
    <property type="term" value="C:cytosol"/>
    <property type="evidence" value="ECO:0007669"/>
    <property type="project" value="TreeGrafter"/>
</dbReference>
<evidence type="ECO:0000313" key="4">
    <source>
        <dbReference type="EMBL" id="OIQ99082.1"/>
    </source>
</evidence>
<comment type="caution">
    <text evidence="4">The sequence shown here is derived from an EMBL/GenBank/DDBJ whole genome shotgun (WGS) entry which is preliminary data.</text>
</comment>
<sequence length="223" mass="24759">MINLALKAKLETGLAEMRLQVTVEQQEQLISYLLLITKWNKVHNLTAVRDPLEMVTLHLLDSLSVLPYVQALTAKRLLDVGAGAGLPSIPLAICMPELQVTAIDAVQKKASFMRQVKGELGLSNFHVETGRVEVLIKEPKFDVIISRAFSEMALFVKLTKHLLAEGGQWMAMKGVSPELELASLAIMEPEVDFIKTVRLKVAALQAERHLIFLRPRTSILSIS</sequence>
<dbReference type="PANTHER" id="PTHR31760">
    <property type="entry name" value="S-ADENOSYL-L-METHIONINE-DEPENDENT METHYLTRANSFERASES SUPERFAMILY PROTEIN"/>
    <property type="match status" value="1"/>
</dbReference>
<organism evidence="4">
    <name type="scientific">mine drainage metagenome</name>
    <dbReference type="NCBI Taxonomy" id="410659"/>
    <lineage>
        <taxon>unclassified sequences</taxon>
        <taxon>metagenomes</taxon>
        <taxon>ecological metagenomes</taxon>
    </lineage>
</organism>
<evidence type="ECO:0000256" key="2">
    <source>
        <dbReference type="ARBA" id="ARBA00022552"/>
    </source>
</evidence>
<dbReference type="AlphaFoldDB" id="A0A1J5RTR3"/>
<dbReference type="PIRSF" id="PIRSF003078">
    <property type="entry name" value="GidB"/>
    <property type="match status" value="1"/>
</dbReference>
<proteinExistence type="inferred from homology"/>
<reference evidence="4" key="1">
    <citation type="submission" date="2016-10" db="EMBL/GenBank/DDBJ databases">
        <title>Sequence of Gallionella enrichment culture.</title>
        <authorList>
            <person name="Poehlein A."/>
            <person name="Muehling M."/>
            <person name="Daniel R."/>
        </authorList>
    </citation>
    <scope>NUCLEOTIDE SEQUENCE</scope>
</reference>
<dbReference type="Gene3D" id="3.40.50.150">
    <property type="entry name" value="Vaccinia Virus protein VP39"/>
    <property type="match status" value="1"/>
</dbReference>
<dbReference type="EMBL" id="MLJW01000110">
    <property type="protein sequence ID" value="OIQ99082.1"/>
    <property type="molecule type" value="Genomic_DNA"/>
</dbReference>
<keyword evidence="3 4" id="KW-0808">Transferase</keyword>
<dbReference type="InterPro" id="IPR029063">
    <property type="entry name" value="SAM-dependent_MTases_sf"/>
</dbReference>
<gene>
    <name evidence="4" type="primary">rsmG_6</name>
    <name evidence="4" type="ORF">GALL_188180</name>
</gene>
<dbReference type="SUPFAM" id="SSF53335">
    <property type="entry name" value="S-adenosyl-L-methionine-dependent methyltransferases"/>
    <property type="match status" value="1"/>
</dbReference>
<keyword evidence="2" id="KW-0698">rRNA processing</keyword>
<evidence type="ECO:0000256" key="3">
    <source>
        <dbReference type="ARBA" id="ARBA00022679"/>
    </source>
</evidence>
<evidence type="ECO:0000256" key="1">
    <source>
        <dbReference type="ARBA" id="ARBA00022490"/>
    </source>
</evidence>
<dbReference type="HAMAP" id="MF_00074">
    <property type="entry name" value="16SrRNA_methyltr_G"/>
    <property type="match status" value="1"/>
</dbReference>
<protein>
    <submittedName>
        <fullName evidence="4">Ribosomal RNA small subunit methyltransferase G</fullName>
        <ecNumber evidence="4">2.1.1.170</ecNumber>
    </submittedName>
</protein>
<dbReference type="Pfam" id="PF02527">
    <property type="entry name" value="GidB"/>
    <property type="match status" value="1"/>
</dbReference>
<dbReference type="GO" id="GO:0070043">
    <property type="term" value="F:rRNA (guanine-N7-)-methyltransferase activity"/>
    <property type="evidence" value="ECO:0007669"/>
    <property type="project" value="TreeGrafter"/>
</dbReference>
<keyword evidence="4" id="KW-0489">Methyltransferase</keyword>
<name>A0A1J5RTR3_9ZZZZ</name>
<keyword evidence="1" id="KW-0963">Cytoplasm</keyword>
<accession>A0A1J5RTR3</accession>
<dbReference type="InterPro" id="IPR003682">
    <property type="entry name" value="rRNA_ssu_MeTfrase_G"/>
</dbReference>